<keyword evidence="1" id="KW-0812">Transmembrane</keyword>
<evidence type="ECO:0000313" key="4">
    <source>
        <dbReference type="RefSeq" id="XP_022337010.1"/>
    </source>
</evidence>
<keyword evidence="2" id="KW-0732">Signal</keyword>
<evidence type="ECO:0000256" key="1">
    <source>
        <dbReference type="SAM" id="Phobius"/>
    </source>
</evidence>
<reference evidence="4" key="1">
    <citation type="submission" date="2025-08" db="UniProtKB">
        <authorList>
            <consortium name="RefSeq"/>
        </authorList>
    </citation>
    <scope>IDENTIFICATION</scope>
    <source>
        <tissue evidence="4">Whole sample</tissue>
    </source>
</reference>
<organism evidence="3 4">
    <name type="scientific">Crassostrea virginica</name>
    <name type="common">Eastern oyster</name>
    <dbReference type="NCBI Taxonomy" id="6565"/>
    <lineage>
        <taxon>Eukaryota</taxon>
        <taxon>Metazoa</taxon>
        <taxon>Spiralia</taxon>
        <taxon>Lophotrochozoa</taxon>
        <taxon>Mollusca</taxon>
        <taxon>Bivalvia</taxon>
        <taxon>Autobranchia</taxon>
        <taxon>Pteriomorphia</taxon>
        <taxon>Ostreida</taxon>
        <taxon>Ostreoidea</taxon>
        <taxon>Ostreidae</taxon>
        <taxon>Crassostrea</taxon>
    </lineage>
</organism>
<proteinExistence type="predicted"/>
<gene>
    <name evidence="4" type="primary">LOC111133175</name>
</gene>
<dbReference type="AlphaFoldDB" id="A0A8B8EA51"/>
<dbReference type="Proteomes" id="UP000694844">
    <property type="component" value="Chromosome 5"/>
</dbReference>
<keyword evidence="1" id="KW-0472">Membrane</keyword>
<keyword evidence="1" id="KW-1133">Transmembrane helix</keyword>
<dbReference type="GeneID" id="111133175"/>
<feature type="transmembrane region" description="Helical" evidence="1">
    <location>
        <begin position="278"/>
        <end position="297"/>
    </location>
</feature>
<feature type="chain" id="PRO_5034059620" evidence="2">
    <location>
        <begin position="21"/>
        <end position="381"/>
    </location>
</feature>
<dbReference type="RefSeq" id="XP_022337010.1">
    <property type="nucleotide sequence ID" value="XM_022481302.1"/>
</dbReference>
<name>A0A8B8EA51_CRAVI</name>
<evidence type="ECO:0000313" key="3">
    <source>
        <dbReference type="Proteomes" id="UP000694844"/>
    </source>
</evidence>
<protein>
    <submittedName>
        <fullName evidence="4">Uncharacterized protein LOC111133175 isoform X2</fullName>
    </submittedName>
</protein>
<dbReference type="OrthoDB" id="6158675at2759"/>
<keyword evidence="3" id="KW-1185">Reference proteome</keyword>
<feature type="signal peptide" evidence="2">
    <location>
        <begin position="1"/>
        <end position="20"/>
    </location>
</feature>
<evidence type="ECO:0000256" key="2">
    <source>
        <dbReference type="SAM" id="SignalP"/>
    </source>
</evidence>
<accession>A0A8B8EA51</accession>
<sequence>MDRCLIICVVLLILDLKALGFLLNSPCKKTTDWDNYHLQCETNHKIYLRHHTIEDGFEKLLFPALGCTSRDALYCGADLPNNNNINLQNDVFVNAVKHCNGKTDCILRTDYFTKAEKSVRDSCDTSTHPDLQNAKFRQSMEYECIPESPMLDMCTRGSENRSQHIYLEAFSNGPQRNCSCHVTGSASKVEILQTISSQVQIFSNDSFVLGNVLVECNKPKLLRAFRRNLSLPATVTTVEAAMSLMIDATIETTRPFSVGPQLNTVHLDSEMQAGALDILQISLIILSFFLLAFLLMTNFNRRTIENKSAEISIDNVKERLVLIIQPSQENRLTKIEMIKADCLCDRSNHGNRQSALYTPLQIENCVTNQIPDTSEYLTVTE</sequence>